<keyword evidence="1" id="KW-0326">Glycosidase</keyword>
<gene>
    <name evidence="1" type="primary">neuC</name>
    <name evidence="1" type="ORF">E5331_13990</name>
</gene>
<comment type="caution">
    <text evidence="1">The sequence shown here is derived from an EMBL/GenBank/DDBJ whole genome shotgun (WGS) entry which is preliminary data.</text>
</comment>
<organism evidence="1 2">
    <name type="scientific">Lepagella muris</name>
    <dbReference type="NCBI Taxonomy" id="3032870"/>
    <lineage>
        <taxon>Bacteria</taxon>
        <taxon>Pseudomonadati</taxon>
        <taxon>Bacteroidota</taxon>
        <taxon>Bacteroidia</taxon>
        <taxon>Bacteroidales</taxon>
        <taxon>Muribaculaceae</taxon>
        <taxon>Lepagella</taxon>
    </lineage>
</organism>
<reference evidence="1" key="1">
    <citation type="submission" date="2019-04" db="EMBL/GenBank/DDBJ databases">
        <title>Microbes associate with the intestines of laboratory mice.</title>
        <authorList>
            <person name="Navarre W."/>
            <person name="Wong E."/>
            <person name="Huang K."/>
            <person name="Tropini C."/>
            <person name="Ng K."/>
            <person name="Yu B."/>
        </authorList>
    </citation>
    <scope>NUCLEOTIDE SEQUENCE</scope>
    <source>
        <strain evidence="1">NM04_E33</strain>
    </source>
</reference>
<name>A0AC61RER6_9BACT</name>
<evidence type="ECO:0000313" key="2">
    <source>
        <dbReference type="Proteomes" id="UP000306319"/>
    </source>
</evidence>
<evidence type="ECO:0000313" key="1">
    <source>
        <dbReference type="EMBL" id="TGY77552.1"/>
    </source>
</evidence>
<dbReference type="EMBL" id="SRYB01000023">
    <property type="protein sequence ID" value="TGY77552.1"/>
    <property type="molecule type" value="Genomic_DNA"/>
</dbReference>
<proteinExistence type="predicted"/>
<keyword evidence="1" id="KW-0378">Hydrolase</keyword>
<accession>A0AC61RER6</accession>
<protein>
    <submittedName>
        <fullName evidence="1">UDP-N-acetylglucosamine 2-epimerase (Hydrolyzing)</fullName>
        <ecNumber evidence="1">3.2.1.183</ecNumber>
    </submittedName>
</protein>
<dbReference type="Proteomes" id="UP000306319">
    <property type="component" value="Unassembled WGS sequence"/>
</dbReference>
<dbReference type="EC" id="3.2.1.183" evidence="1"/>
<keyword evidence="2" id="KW-1185">Reference proteome</keyword>
<sequence length="387" mass="42389">MRKICFITGTRADYGIMVPLMRAVKESDDAQLQVIATNMHLSQEYGMTVNEIIADGFDVDARIDSLLSGDSPAATVKSMGLTQIGMADAFERLRPDLAVILGDRYEMLAAASAALIFRIPVAHLYGGETTEGAYDDCIRHAITKLSSLHFTSTELYARRIIQMGEEPDRVFHVGSLGAQSIREEKGLPLQELEKAIDFRLGEKYVVATFHPVTTQPGEEERQTSALLSSLDKIIAKGWRVLFTMPNSDTGGRTVATMIRQWAQSRPESVKAVASLGRLKYYSALRHAAAAVGNSSSGLIEAPSFGIPTLNIGDRQKGRAQGDSVINCGVTEEEITAGLERVLSDTFREQARHCGNPYEKPDTLQSILQPLLHYPIPPTKPPFRDIPG</sequence>